<dbReference type="Proteomes" id="UP001324427">
    <property type="component" value="Unassembled WGS sequence"/>
</dbReference>
<name>A0AAV9JF23_9PEZI</name>
<organism evidence="2 3">
    <name type="scientific">Oleoguttula mirabilis</name>
    <dbReference type="NCBI Taxonomy" id="1507867"/>
    <lineage>
        <taxon>Eukaryota</taxon>
        <taxon>Fungi</taxon>
        <taxon>Dikarya</taxon>
        <taxon>Ascomycota</taxon>
        <taxon>Pezizomycotina</taxon>
        <taxon>Dothideomycetes</taxon>
        <taxon>Dothideomycetidae</taxon>
        <taxon>Mycosphaerellales</taxon>
        <taxon>Teratosphaeriaceae</taxon>
        <taxon>Oleoguttula</taxon>
    </lineage>
</organism>
<accession>A0AAV9JF23</accession>
<proteinExistence type="predicted"/>
<dbReference type="Gene3D" id="3.80.10.10">
    <property type="entry name" value="Ribonuclease Inhibitor"/>
    <property type="match status" value="1"/>
</dbReference>
<evidence type="ECO:0000256" key="1">
    <source>
        <dbReference type="SAM" id="MobiDB-lite"/>
    </source>
</evidence>
<evidence type="ECO:0000313" key="2">
    <source>
        <dbReference type="EMBL" id="KAK4543355.1"/>
    </source>
</evidence>
<sequence>MTRRPLQELRKLTLHLNGAGREFWTVQGIYGFIFAHPSLQELHMSSANLPRNTTELIPRGSKTPLKQLTLDECNITVEALQSILSYPTGLQYLYIGENLYSLDEERYPAGQDYNQLCEREPAAFIAALSQQQHSLETLVYSPQIIPFPRLARPATAGLSLNAFCQLCEVDLPQPCRILRNLLASDLTAPPKLTKLSASGLRYEWLFDFEDVGPNSEPGMRVPSVIQNAASALPNLKELVLCFERLYLSTDTTTGFPGDMNIATAGKFLQQRGVTLRILQEPSRTSCVRPILYGEAEKEDTLVYTNDDVGFRPSSRVRPGPHRDELVNEESGGDSYAGNESEDWEDDDEEDESSE</sequence>
<feature type="compositionally biased region" description="Acidic residues" evidence="1">
    <location>
        <begin position="339"/>
        <end position="354"/>
    </location>
</feature>
<protein>
    <submittedName>
        <fullName evidence="2">Uncharacterized protein</fullName>
    </submittedName>
</protein>
<dbReference type="EMBL" id="JAVFHQ010000033">
    <property type="protein sequence ID" value="KAK4543355.1"/>
    <property type="molecule type" value="Genomic_DNA"/>
</dbReference>
<comment type="caution">
    <text evidence="2">The sequence shown here is derived from an EMBL/GenBank/DDBJ whole genome shotgun (WGS) entry which is preliminary data.</text>
</comment>
<dbReference type="InterPro" id="IPR032675">
    <property type="entry name" value="LRR_dom_sf"/>
</dbReference>
<dbReference type="AlphaFoldDB" id="A0AAV9JF23"/>
<gene>
    <name evidence="2" type="ORF">LTR36_005714</name>
</gene>
<keyword evidence="3" id="KW-1185">Reference proteome</keyword>
<dbReference type="SUPFAM" id="SSF52047">
    <property type="entry name" value="RNI-like"/>
    <property type="match status" value="1"/>
</dbReference>
<evidence type="ECO:0000313" key="3">
    <source>
        <dbReference type="Proteomes" id="UP001324427"/>
    </source>
</evidence>
<reference evidence="2 3" key="1">
    <citation type="submission" date="2021-11" db="EMBL/GenBank/DDBJ databases">
        <title>Black yeast isolated from Biological Soil Crust.</title>
        <authorList>
            <person name="Kurbessoian T."/>
        </authorList>
    </citation>
    <scope>NUCLEOTIDE SEQUENCE [LARGE SCALE GENOMIC DNA]</scope>
    <source>
        <strain evidence="2 3">CCFEE 5522</strain>
    </source>
</reference>
<feature type="region of interest" description="Disordered" evidence="1">
    <location>
        <begin position="306"/>
        <end position="354"/>
    </location>
</feature>